<evidence type="ECO:0000313" key="2">
    <source>
        <dbReference type="EMBL" id="GFU03812.1"/>
    </source>
</evidence>
<evidence type="ECO:0000313" key="3">
    <source>
        <dbReference type="Proteomes" id="UP000887013"/>
    </source>
</evidence>
<sequence>MLRMRGVTTEEAMSLFESLFSDCSDIPSKSSSEKEISTDDLPVALSSGFQNADNVHNNSDKDLEEQSVPKVSKKRKVAMIVQNKSIQSRPHSECEVCNVFLCLNEKRYLCDFHRD</sequence>
<organism evidence="2 3">
    <name type="scientific">Nephila pilipes</name>
    <name type="common">Giant wood spider</name>
    <name type="synonym">Nephila maculata</name>
    <dbReference type="NCBI Taxonomy" id="299642"/>
    <lineage>
        <taxon>Eukaryota</taxon>
        <taxon>Metazoa</taxon>
        <taxon>Ecdysozoa</taxon>
        <taxon>Arthropoda</taxon>
        <taxon>Chelicerata</taxon>
        <taxon>Arachnida</taxon>
        <taxon>Araneae</taxon>
        <taxon>Araneomorphae</taxon>
        <taxon>Entelegynae</taxon>
        <taxon>Araneoidea</taxon>
        <taxon>Nephilidae</taxon>
        <taxon>Nephila</taxon>
    </lineage>
</organism>
<comment type="caution">
    <text evidence="2">The sequence shown here is derived from an EMBL/GenBank/DDBJ whole genome shotgun (WGS) entry which is preliminary data.</text>
</comment>
<gene>
    <name evidence="2" type="ORF">NPIL_394721</name>
</gene>
<protein>
    <submittedName>
        <fullName evidence="2">Uncharacterized protein</fullName>
    </submittedName>
</protein>
<feature type="region of interest" description="Disordered" evidence="1">
    <location>
        <begin position="49"/>
        <end position="70"/>
    </location>
</feature>
<dbReference type="AlphaFoldDB" id="A0A8X6U8L7"/>
<dbReference type="EMBL" id="BMAW01076928">
    <property type="protein sequence ID" value="GFU03812.1"/>
    <property type="molecule type" value="Genomic_DNA"/>
</dbReference>
<keyword evidence="3" id="KW-1185">Reference proteome</keyword>
<name>A0A8X6U8L7_NEPPI</name>
<dbReference type="Proteomes" id="UP000887013">
    <property type="component" value="Unassembled WGS sequence"/>
</dbReference>
<evidence type="ECO:0000256" key="1">
    <source>
        <dbReference type="SAM" id="MobiDB-lite"/>
    </source>
</evidence>
<reference evidence="2" key="1">
    <citation type="submission" date="2020-08" db="EMBL/GenBank/DDBJ databases">
        <title>Multicomponent nature underlies the extraordinary mechanical properties of spider dragline silk.</title>
        <authorList>
            <person name="Kono N."/>
            <person name="Nakamura H."/>
            <person name="Mori M."/>
            <person name="Yoshida Y."/>
            <person name="Ohtoshi R."/>
            <person name="Malay A.D."/>
            <person name="Moran D.A.P."/>
            <person name="Tomita M."/>
            <person name="Numata K."/>
            <person name="Arakawa K."/>
        </authorList>
    </citation>
    <scope>NUCLEOTIDE SEQUENCE</scope>
</reference>
<proteinExistence type="predicted"/>
<accession>A0A8X6U8L7</accession>
<dbReference type="OrthoDB" id="118105at2759"/>